<dbReference type="Gene3D" id="1.10.10.10">
    <property type="entry name" value="Winged helix-like DNA-binding domain superfamily/Winged helix DNA-binding domain"/>
    <property type="match status" value="1"/>
</dbReference>
<protein>
    <submittedName>
        <fullName evidence="1">Rrf2 family transcriptional regulator</fullName>
    </submittedName>
</protein>
<dbReference type="AlphaFoldDB" id="A0A7C3I610"/>
<reference evidence="1" key="1">
    <citation type="journal article" date="2020" name="mSystems">
        <title>Genome- and Community-Level Interaction Insights into Carbon Utilization and Element Cycling Functions of Hydrothermarchaeota in Hydrothermal Sediment.</title>
        <authorList>
            <person name="Zhou Z."/>
            <person name="Liu Y."/>
            <person name="Xu W."/>
            <person name="Pan J."/>
            <person name="Luo Z.H."/>
            <person name="Li M."/>
        </authorList>
    </citation>
    <scope>NUCLEOTIDE SEQUENCE [LARGE SCALE GENOMIC DNA]</scope>
    <source>
        <strain evidence="1">SpSt-503</strain>
    </source>
</reference>
<dbReference type="Pfam" id="PF02082">
    <property type="entry name" value="Rrf2"/>
    <property type="match status" value="1"/>
</dbReference>
<dbReference type="NCBIfam" id="TIGR00738">
    <property type="entry name" value="rrf2_super"/>
    <property type="match status" value="1"/>
</dbReference>
<dbReference type="GO" id="GO:0005829">
    <property type="term" value="C:cytosol"/>
    <property type="evidence" value="ECO:0007669"/>
    <property type="project" value="TreeGrafter"/>
</dbReference>
<evidence type="ECO:0000313" key="1">
    <source>
        <dbReference type="EMBL" id="HFH28762.1"/>
    </source>
</evidence>
<dbReference type="SUPFAM" id="SSF46785">
    <property type="entry name" value="Winged helix' DNA-binding domain"/>
    <property type="match status" value="1"/>
</dbReference>
<comment type="caution">
    <text evidence="1">The sequence shown here is derived from an EMBL/GenBank/DDBJ whole genome shotgun (WGS) entry which is preliminary data.</text>
</comment>
<dbReference type="EMBL" id="DSVL01000138">
    <property type="protein sequence ID" value="HFH28762.1"/>
    <property type="molecule type" value="Genomic_DNA"/>
</dbReference>
<dbReference type="PANTHER" id="PTHR33221">
    <property type="entry name" value="WINGED HELIX-TURN-HELIX TRANSCRIPTIONAL REGULATOR, RRF2 FAMILY"/>
    <property type="match status" value="1"/>
</dbReference>
<dbReference type="PROSITE" id="PS51197">
    <property type="entry name" value="HTH_RRF2_2"/>
    <property type="match status" value="1"/>
</dbReference>
<dbReference type="GO" id="GO:0003700">
    <property type="term" value="F:DNA-binding transcription factor activity"/>
    <property type="evidence" value="ECO:0007669"/>
    <property type="project" value="TreeGrafter"/>
</dbReference>
<proteinExistence type="predicted"/>
<dbReference type="InterPro" id="IPR000944">
    <property type="entry name" value="Tscrpt_reg_Rrf2"/>
</dbReference>
<accession>A0A7C3I610</accession>
<gene>
    <name evidence="1" type="ORF">ENS59_04525</name>
</gene>
<name>A0A7C3I610_9SPIR</name>
<dbReference type="InterPro" id="IPR036388">
    <property type="entry name" value="WH-like_DNA-bd_sf"/>
</dbReference>
<dbReference type="InterPro" id="IPR036390">
    <property type="entry name" value="WH_DNA-bd_sf"/>
</dbReference>
<sequence length="144" mass="15567">MKVSSRTQFGLQILCYLALRYGGEPVQGSELASVTGTTEKYISQIMLTLRASPLVLSSRGAQGGYYLSRDPKNITLLEAFSALEGDILQFEALSGAPTQAVLAHSLGVMQELLESTLEETLKSQSLTDLVQQGQHALGYGDWVI</sequence>
<organism evidence="1">
    <name type="scientific">Gracilinema caldarium</name>
    <dbReference type="NCBI Taxonomy" id="215591"/>
    <lineage>
        <taxon>Bacteria</taxon>
        <taxon>Pseudomonadati</taxon>
        <taxon>Spirochaetota</taxon>
        <taxon>Spirochaetia</taxon>
        <taxon>Spirochaetales</taxon>
        <taxon>Breznakiellaceae</taxon>
        <taxon>Gracilinema</taxon>
    </lineage>
</organism>
<dbReference type="PANTHER" id="PTHR33221:SF15">
    <property type="entry name" value="HTH-TYPE TRANSCRIPTIONAL REGULATOR YWGB-RELATED"/>
    <property type="match status" value="1"/>
</dbReference>